<dbReference type="PANTHER" id="PTHR45717:SF57">
    <property type="entry name" value="PENTACOTRIPEPTIDE-REPEAT REGION OF PRORP DOMAIN-CONTAINING PROTEIN"/>
    <property type="match status" value="1"/>
</dbReference>
<organism evidence="4 5">
    <name type="scientific">Ilex paraguariensis</name>
    <name type="common">yerba mate</name>
    <dbReference type="NCBI Taxonomy" id="185542"/>
    <lineage>
        <taxon>Eukaryota</taxon>
        <taxon>Viridiplantae</taxon>
        <taxon>Streptophyta</taxon>
        <taxon>Embryophyta</taxon>
        <taxon>Tracheophyta</taxon>
        <taxon>Spermatophyta</taxon>
        <taxon>Magnoliopsida</taxon>
        <taxon>eudicotyledons</taxon>
        <taxon>Gunneridae</taxon>
        <taxon>Pentapetalae</taxon>
        <taxon>asterids</taxon>
        <taxon>campanulids</taxon>
        <taxon>Aquifoliales</taxon>
        <taxon>Aquifoliaceae</taxon>
        <taxon>Ilex</taxon>
    </lineage>
</organism>
<evidence type="ECO:0000256" key="3">
    <source>
        <dbReference type="PROSITE-ProRule" id="PRU00708"/>
    </source>
</evidence>
<dbReference type="Proteomes" id="UP001642360">
    <property type="component" value="Unassembled WGS sequence"/>
</dbReference>
<dbReference type="InterPro" id="IPR011990">
    <property type="entry name" value="TPR-like_helical_dom_sf"/>
</dbReference>
<evidence type="ECO:0000313" key="4">
    <source>
        <dbReference type="EMBL" id="CAK9177517.1"/>
    </source>
</evidence>
<sequence>MKLSLSTLLNPHSKFASQKAFRLFFSSTSTQILSSPKLPQTLYRRISPVGDPNISIVPVLDQWVREGKEVQREELQWIIKELKFYRRYKHALEVSQWMTDKRYIPLMTGDIADRLNLISRVHGLEQAEKYFENIPQILKGYEVYWALLNCFAHGKAVEKSETFMQKLRDMGYARTPWSYNIMMTLYYKMESWEKLDSLVHEMEEKGIYFDYYTYGIRLSAYAAASDIEGMDNIVTKMESDHRVTLDYYTYGVAADGYLKVGLLDKALTMLSKLEGQMISTKKRNVAFDCLLRLYARTGKKDELHRIWNLYKKEKIFNNGYMAMMSSLLKFNAIEDAEKIFEEWESRGLTYDFRIPNYLIDVYCRNGLLGKAESLLEKG</sequence>
<dbReference type="InterPro" id="IPR002885">
    <property type="entry name" value="PPR_rpt"/>
</dbReference>
<evidence type="ECO:0008006" key="6">
    <source>
        <dbReference type="Google" id="ProtNLM"/>
    </source>
</evidence>
<keyword evidence="5" id="KW-1185">Reference proteome</keyword>
<evidence type="ECO:0000313" key="5">
    <source>
        <dbReference type="Proteomes" id="UP001642360"/>
    </source>
</evidence>
<evidence type="ECO:0000256" key="1">
    <source>
        <dbReference type="ARBA" id="ARBA00007626"/>
    </source>
</evidence>
<dbReference type="PROSITE" id="PS51375">
    <property type="entry name" value="PPR"/>
    <property type="match status" value="1"/>
</dbReference>
<comment type="caution">
    <text evidence="4">The sequence shown here is derived from an EMBL/GenBank/DDBJ whole genome shotgun (WGS) entry which is preliminary data.</text>
</comment>
<dbReference type="Pfam" id="PF01535">
    <property type="entry name" value="PPR"/>
    <property type="match status" value="2"/>
</dbReference>
<protein>
    <recommendedName>
        <fullName evidence="6">Pentatricopeptide repeat-containing protein</fullName>
    </recommendedName>
</protein>
<dbReference type="EMBL" id="CAUOFW020007059">
    <property type="protein sequence ID" value="CAK9177517.1"/>
    <property type="molecule type" value="Genomic_DNA"/>
</dbReference>
<proteinExistence type="inferred from homology"/>
<dbReference type="Gene3D" id="1.25.40.10">
    <property type="entry name" value="Tetratricopeptide repeat domain"/>
    <property type="match status" value="2"/>
</dbReference>
<dbReference type="NCBIfam" id="TIGR00756">
    <property type="entry name" value="PPR"/>
    <property type="match status" value="1"/>
</dbReference>
<dbReference type="Pfam" id="PF13812">
    <property type="entry name" value="PPR_3"/>
    <property type="match status" value="1"/>
</dbReference>
<evidence type="ECO:0000256" key="2">
    <source>
        <dbReference type="ARBA" id="ARBA00022737"/>
    </source>
</evidence>
<comment type="similarity">
    <text evidence="1">Belongs to the PPR family. P subfamily.</text>
</comment>
<accession>A0ABC8U771</accession>
<gene>
    <name evidence="4" type="ORF">ILEXP_LOCUS47405</name>
</gene>
<dbReference type="AlphaFoldDB" id="A0ABC8U771"/>
<name>A0ABC8U771_9AQUA</name>
<reference evidence="4 5" key="1">
    <citation type="submission" date="2024-02" db="EMBL/GenBank/DDBJ databases">
        <authorList>
            <person name="Vignale AGUSTIN F."/>
            <person name="Sosa J E."/>
            <person name="Modenutti C."/>
        </authorList>
    </citation>
    <scope>NUCLEOTIDE SEQUENCE [LARGE SCALE GENOMIC DNA]</scope>
</reference>
<dbReference type="PANTHER" id="PTHR45717">
    <property type="entry name" value="OS12G0527900 PROTEIN"/>
    <property type="match status" value="1"/>
</dbReference>
<feature type="repeat" description="PPR" evidence="3">
    <location>
        <begin position="175"/>
        <end position="209"/>
    </location>
</feature>
<dbReference type="GO" id="GO:0003729">
    <property type="term" value="F:mRNA binding"/>
    <property type="evidence" value="ECO:0007669"/>
    <property type="project" value="UniProtKB-ARBA"/>
</dbReference>
<keyword evidence="2" id="KW-0677">Repeat</keyword>